<proteinExistence type="predicted"/>
<dbReference type="AlphaFoldDB" id="A0A398CSE3"/>
<accession>A0A398CSE3</accession>
<dbReference type="EMBL" id="QXJM01000004">
    <property type="protein sequence ID" value="RIE05452.1"/>
    <property type="molecule type" value="Genomic_DNA"/>
</dbReference>
<dbReference type="Proteomes" id="UP000266340">
    <property type="component" value="Unassembled WGS sequence"/>
</dbReference>
<name>A0A398CSE3_9BACL</name>
<protein>
    <submittedName>
        <fullName evidence="1">Uncharacterized protein</fullName>
    </submittedName>
</protein>
<keyword evidence="2" id="KW-1185">Reference proteome</keyword>
<gene>
    <name evidence="1" type="ORF">D3H35_00345</name>
</gene>
<sequence length="103" mass="12294">MIAKLSHDLTPLTTIADMRSALSKKRLPTKENLRLSLIERKTDYLGQSDRKFNLLFSLLTSANIRIVSSASISSDWRERIRRWYRYSSKRLRDRLRIVRERRT</sequence>
<organism evidence="1 2">
    <name type="scientific">Cohnella faecalis</name>
    <dbReference type="NCBI Taxonomy" id="2315694"/>
    <lineage>
        <taxon>Bacteria</taxon>
        <taxon>Bacillati</taxon>
        <taxon>Bacillota</taxon>
        <taxon>Bacilli</taxon>
        <taxon>Bacillales</taxon>
        <taxon>Paenibacillaceae</taxon>
        <taxon>Cohnella</taxon>
    </lineage>
</organism>
<evidence type="ECO:0000313" key="2">
    <source>
        <dbReference type="Proteomes" id="UP000266340"/>
    </source>
</evidence>
<evidence type="ECO:0000313" key="1">
    <source>
        <dbReference type="EMBL" id="RIE05452.1"/>
    </source>
</evidence>
<comment type="caution">
    <text evidence="1">The sequence shown here is derived from an EMBL/GenBank/DDBJ whole genome shotgun (WGS) entry which is preliminary data.</text>
</comment>
<reference evidence="1 2" key="1">
    <citation type="submission" date="2018-09" db="EMBL/GenBank/DDBJ databases">
        <title>Cohnella cavernae sp. nov., isolated from a karst cave.</title>
        <authorList>
            <person name="Zhu H."/>
        </authorList>
    </citation>
    <scope>NUCLEOTIDE SEQUENCE [LARGE SCALE GENOMIC DNA]</scope>
    <source>
        <strain evidence="1 2">K2E09-144</strain>
    </source>
</reference>